<dbReference type="InterPro" id="IPR020845">
    <property type="entry name" value="AMP-binding_CS"/>
</dbReference>
<dbReference type="Gene3D" id="3.40.50.12780">
    <property type="entry name" value="N-terminal domain of ligase-like"/>
    <property type="match status" value="1"/>
</dbReference>
<evidence type="ECO:0000256" key="1">
    <source>
        <dbReference type="SAM" id="MobiDB-lite"/>
    </source>
</evidence>
<dbReference type="PANTHER" id="PTHR43767:SF1">
    <property type="entry name" value="NONRIBOSOMAL PEPTIDE SYNTHASE PES1 (EUROFUNG)-RELATED"/>
    <property type="match status" value="1"/>
</dbReference>
<protein>
    <submittedName>
        <fullName evidence="4">AMP-binding protein</fullName>
    </submittedName>
</protein>
<dbReference type="Pfam" id="PF13193">
    <property type="entry name" value="AMP-binding_C"/>
    <property type="match status" value="1"/>
</dbReference>
<dbReference type="PROSITE" id="PS00455">
    <property type="entry name" value="AMP_BINDING"/>
    <property type="match status" value="1"/>
</dbReference>
<dbReference type="EMBL" id="JBHSLD010000007">
    <property type="protein sequence ID" value="MFC5380823.1"/>
    <property type="molecule type" value="Genomic_DNA"/>
</dbReference>
<dbReference type="InterPro" id="IPR000873">
    <property type="entry name" value="AMP-dep_synth/lig_dom"/>
</dbReference>
<sequence length="441" mass="44522">MSGRAVLTVPVTGADGRPLLDPLRDALCGAGPAVLPRAGTAPVPPWLIEPLAADEDDPRDPTAALVTTTGSTGAPRAVLLPASALLASAAATHDHLGGSGRWLLAVPAHTVAGVMVLVRSLVAGTTPVALDLTDGFDPARFAAAAETLGGRQRRYTSLVPTQLRRLLVAPGRAGREARAALVSFDAVLVGGAALDAGTRERAEALGVGVVETYGMTETCGGCVYDGTALPGVRVDVEPPLGRVVVSGPVVARGYRRDPAAPGGDHGAPDAAGGGFGDDVVPGGPRCFRTTDRAVVEGGRLRVLGRLDDVVVCGGTNVALDAVAAAARTVPGVTDALAVGLPDDSWGTVVGLVLVPDDDGATREVMPRAVTAVRDRVGRAATPHRVVLVDALPVAGVGKPDRAAAVRLLAAAGAAPRTTPDAGMGDHGRQDHAPPEQEDEHP</sequence>
<reference evidence="5" key="1">
    <citation type="journal article" date="2019" name="Int. J. Syst. Evol. Microbiol.">
        <title>The Global Catalogue of Microorganisms (GCM) 10K type strain sequencing project: providing services to taxonomists for standard genome sequencing and annotation.</title>
        <authorList>
            <consortium name="The Broad Institute Genomics Platform"/>
            <consortium name="The Broad Institute Genome Sequencing Center for Infectious Disease"/>
            <person name="Wu L."/>
            <person name="Ma J."/>
        </authorList>
    </citation>
    <scope>NUCLEOTIDE SEQUENCE [LARGE SCALE GENOMIC DNA]</scope>
    <source>
        <strain evidence="5">CCUG 43114</strain>
    </source>
</reference>
<dbReference type="Proteomes" id="UP001596122">
    <property type="component" value="Unassembled WGS sequence"/>
</dbReference>
<dbReference type="InterPro" id="IPR050237">
    <property type="entry name" value="ATP-dep_AMP-bd_enzyme"/>
</dbReference>
<feature type="compositionally biased region" description="Basic and acidic residues" evidence="1">
    <location>
        <begin position="423"/>
        <end position="441"/>
    </location>
</feature>
<evidence type="ECO:0000313" key="4">
    <source>
        <dbReference type="EMBL" id="MFC5380823.1"/>
    </source>
</evidence>
<feature type="domain" description="AMP-binding enzyme C-terminal" evidence="3">
    <location>
        <begin position="324"/>
        <end position="398"/>
    </location>
</feature>
<feature type="region of interest" description="Disordered" evidence="1">
    <location>
        <begin position="413"/>
        <end position="441"/>
    </location>
</feature>
<keyword evidence="5" id="KW-1185">Reference proteome</keyword>
<dbReference type="SUPFAM" id="SSF56801">
    <property type="entry name" value="Acetyl-CoA synthetase-like"/>
    <property type="match status" value="1"/>
</dbReference>
<dbReference type="InterPro" id="IPR025110">
    <property type="entry name" value="AMP-bd_C"/>
</dbReference>
<feature type="compositionally biased region" description="Low complexity" evidence="1">
    <location>
        <begin position="413"/>
        <end position="422"/>
    </location>
</feature>
<gene>
    <name evidence="4" type="ORF">ACFPJ6_08475</name>
</gene>
<dbReference type="PANTHER" id="PTHR43767">
    <property type="entry name" value="LONG-CHAIN-FATTY-ACID--COA LIGASE"/>
    <property type="match status" value="1"/>
</dbReference>
<dbReference type="InterPro" id="IPR042099">
    <property type="entry name" value="ANL_N_sf"/>
</dbReference>
<organism evidence="4 5">
    <name type="scientific">Aquipuribacter nitratireducens</name>
    <dbReference type="NCBI Taxonomy" id="650104"/>
    <lineage>
        <taxon>Bacteria</taxon>
        <taxon>Bacillati</taxon>
        <taxon>Actinomycetota</taxon>
        <taxon>Actinomycetes</taxon>
        <taxon>Micrococcales</taxon>
        <taxon>Intrasporangiaceae</taxon>
        <taxon>Aquipuribacter</taxon>
    </lineage>
</organism>
<dbReference type="InterPro" id="IPR045851">
    <property type="entry name" value="AMP-bd_C_sf"/>
</dbReference>
<accession>A0ABW0GMQ7</accession>
<evidence type="ECO:0000259" key="2">
    <source>
        <dbReference type="Pfam" id="PF00501"/>
    </source>
</evidence>
<evidence type="ECO:0000259" key="3">
    <source>
        <dbReference type="Pfam" id="PF13193"/>
    </source>
</evidence>
<comment type="caution">
    <text evidence="4">The sequence shown here is derived from an EMBL/GenBank/DDBJ whole genome shotgun (WGS) entry which is preliminary data.</text>
</comment>
<name>A0ABW0GMQ7_9MICO</name>
<feature type="domain" description="AMP-dependent synthetase/ligase" evidence="2">
    <location>
        <begin position="55"/>
        <end position="254"/>
    </location>
</feature>
<dbReference type="RefSeq" id="WP_340267588.1">
    <property type="nucleotide sequence ID" value="NZ_JBBEOG010000002.1"/>
</dbReference>
<dbReference type="Gene3D" id="3.30.300.30">
    <property type="match status" value="1"/>
</dbReference>
<proteinExistence type="predicted"/>
<dbReference type="Pfam" id="PF00501">
    <property type="entry name" value="AMP-binding"/>
    <property type="match status" value="1"/>
</dbReference>
<evidence type="ECO:0000313" key="5">
    <source>
        <dbReference type="Proteomes" id="UP001596122"/>
    </source>
</evidence>